<dbReference type="Gene3D" id="2.60.120.370">
    <property type="entry name" value="YhcH/YjgK/YiaL"/>
    <property type="match status" value="1"/>
</dbReference>
<dbReference type="AlphaFoldDB" id="A0A1B9E9X1"/>
<evidence type="ECO:0000313" key="2">
    <source>
        <dbReference type="Proteomes" id="UP000093510"/>
    </source>
</evidence>
<dbReference type="PANTHER" id="PTHR34986">
    <property type="entry name" value="EVOLVED BETA-GALACTOSIDASE SUBUNIT BETA"/>
    <property type="match status" value="1"/>
</dbReference>
<dbReference type="NCBIfam" id="TIGR00022">
    <property type="entry name" value="YhcH/YjgK/YiaL family protein"/>
    <property type="match status" value="1"/>
</dbReference>
<accession>A0A1B9E9X1</accession>
<keyword evidence="2" id="KW-1185">Reference proteome</keyword>
<dbReference type="InterPro" id="IPR037012">
    <property type="entry name" value="NanQ/TabA/YiaL_sf"/>
</dbReference>
<comment type="caution">
    <text evidence="1">The sequence shown here is derived from an EMBL/GenBank/DDBJ whole genome shotgun (WGS) entry which is preliminary data.</text>
</comment>
<dbReference type="EMBL" id="LVEP01000002">
    <property type="protein sequence ID" value="OCB78745.1"/>
    <property type="molecule type" value="Genomic_DNA"/>
</dbReference>
<dbReference type="InterPro" id="IPR004375">
    <property type="entry name" value="NanQ/TabA/YiaL"/>
</dbReference>
<dbReference type="RefSeq" id="WP_066331675.1">
    <property type="nucleotide sequence ID" value="NZ_CP017688.1"/>
</dbReference>
<reference evidence="1 2" key="1">
    <citation type="submission" date="2016-03" db="EMBL/GenBank/DDBJ databases">
        <authorList>
            <person name="Ploux O."/>
        </authorList>
    </citation>
    <scope>NUCLEOTIDE SEQUENCE [LARGE SCALE GENOMIC DNA]</scope>
    <source>
        <strain evidence="1 2">LPB0076</strain>
    </source>
</reference>
<dbReference type="GO" id="GO:0005829">
    <property type="term" value="C:cytosol"/>
    <property type="evidence" value="ECO:0007669"/>
    <property type="project" value="TreeGrafter"/>
</dbReference>
<protein>
    <recommendedName>
        <fullName evidence="3">YhcH/YjgK/YiaL family protein</fullName>
    </recommendedName>
</protein>
<dbReference type="SUPFAM" id="SSF51197">
    <property type="entry name" value="Clavaminate synthase-like"/>
    <property type="match status" value="1"/>
</dbReference>
<dbReference type="Pfam" id="PF04074">
    <property type="entry name" value="DUF386"/>
    <property type="match status" value="1"/>
</dbReference>
<name>A0A1B9E9X1_9FLAO</name>
<organism evidence="1 2">
    <name type="scientific">Flavobacterium crassostreae</name>
    <dbReference type="NCBI Taxonomy" id="1763534"/>
    <lineage>
        <taxon>Bacteria</taxon>
        <taxon>Pseudomonadati</taxon>
        <taxon>Bacteroidota</taxon>
        <taxon>Flavobacteriia</taxon>
        <taxon>Flavobacteriales</taxon>
        <taxon>Flavobacteriaceae</taxon>
        <taxon>Flavobacterium</taxon>
    </lineage>
</organism>
<gene>
    <name evidence="1" type="ORF">LPBF_01765</name>
</gene>
<dbReference type="STRING" id="1763534.GCA_001831475_01606"/>
<evidence type="ECO:0008006" key="3">
    <source>
        <dbReference type="Google" id="ProtNLM"/>
    </source>
</evidence>
<dbReference type="OrthoDB" id="9792756at2"/>
<sequence>MILDKIENYALYATITDRLAKGFEFIKNIDPNTIELGTYEIEDKAVFAVVQEYDTKEIKDCLLESHIKYIDIQYVLEGTELMGVATKKDQKVLEVDTEKDFIFYEAETPYIQLVPGMFTVFFPDDLHRPCVKDGAISRVKKVVVKVQV</sequence>
<proteinExistence type="predicted"/>
<dbReference type="PANTHER" id="PTHR34986:SF1">
    <property type="entry name" value="PROTEIN YIAL"/>
    <property type="match status" value="1"/>
</dbReference>
<dbReference type="Proteomes" id="UP000093510">
    <property type="component" value="Unassembled WGS sequence"/>
</dbReference>
<evidence type="ECO:0000313" key="1">
    <source>
        <dbReference type="EMBL" id="OCB78745.1"/>
    </source>
</evidence>